<accession>A0ABR2KV78</accession>
<proteinExistence type="predicted"/>
<comment type="caution">
    <text evidence="1">The sequence shown here is derived from an EMBL/GenBank/DDBJ whole genome shotgun (WGS) entry which is preliminary data.</text>
</comment>
<protein>
    <submittedName>
        <fullName evidence="1">Uncharacterized protein</fullName>
    </submittedName>
</protein>
<dbReference type="Proteomes" id="UP001470230">
    <property type="component" value="Unassembled WGS sequence"/>
</dbReference>
<evidence type="ECO:0000313" key="1">
    <source>
        <dbReference type="EMBL" id="KAK8894332.1"/>
    </source>
</evidence>
<sequence length="156" mass="18270">MLTNKQKLSKWRNIKVYNNGEKKLYKLDDKEMFVEKFPKQKPRRLIQEISQLKGRLPQIQDNGNQSAEVIYASTVPVPSNSLNPIIEPLNNYVNNKPQIINSDNQSLNTDLYTNEPNYFDYKICDDISNQDFAGIIDFSSDQDNDYFFIQDFSFLE</sequence>
<organism evidence="1 2">
    <name type="scientific">Tritrichomonas musculus</name>
    <dbReference type="NCBI Taxonomy" id="1915356"/>
    <lineage>
        <taxon>Eukaryota</taxon>
        <taxon>Metamonada</taxon>
        <taxon>Parabasalia</taxon>
        <taxon>Tritrichomonadida</taxon>
        <taxon>Tritrichomonadidae</taxon>
        <taxon>Tritrichomonas</taxon>
    </lineage>
</organism>
<gene>
    <name evidence="1" type="ORF">M9Y10_022767</name>
</gene>
<dbReference type="EMBL" id="JAPFFF010000003">
    <property type="protein sequence ID" value="KAK8894332.1"/>
    <property type="molecule type" value="Genomic_DNA"/>
</dbReference>
<keyword evidence="2" id="KW-1185">Reference proteome</keyword>
<name>A0ABR2KV78_9EUKA</name>
<evidence type="ECO:0000313" key="2">
    <source>
        <dbReference type="Proteomes" id="UP001470230"/>
    </source>
</evidence>
<reference evidence="1 2" key="1">
    <citation type="submission" date="2024-04" db="EMBL/GenBank/DDBJ databases">
        <title>Tritrichomonas musculus Genome.</title>
        <authorList>
            <person name="Alves-Ferreira E."/>
            <person name="Grigg M."/>
            <person name="Lorenzi H."/>
            <person name="Galac M."/>
        </authorList>
    </citation>
    <scope>NUCLEOTIDE SEQUENCE [LARGE SCALE GENOMIC DNA]</scope>
    <source>
        <strain evidence="1 2">EAF2021</strain>
    </source>
</reference>